<proteinExistence type="predicted"/>
<protein>
    <submittedName>
        <fullName evidence="1">Uncharacterized protein</fullName>
    </submittedName>
</protein>
<keyword evidence="2" id="KW-1185">Reference proteome</keyword>
<reference evidence="1 2" key="1">
    <citation type="submission" date="2020-07" db="EMBL/GenBank/DDBJ databases">
        <authorList>
            <person name="Sun Q."/>
        </authorList>
    </citation>
    <scope>NUCLEOTIDE SEQUENCE [LARGE SCALE GENOMIC DNA]</scope>
    <source>
        <strain evidence="1 2">MAH-1</strain>
    </source>
</reference>
<dbReference type="Proteomes" id="UP000535020">
    <property type="component" value="Unassembled WGS sequence"/>
</dbReference>
<comment type="caution">
    <text evidence="1">The sequence shown here is derived from an EMBL/GenBank/DDBJ whole genome shotgun (WGS) entry which is preliminary data.</text>
</comment>
<organism evidence="1 2">
    <name type="scientific">Flavobacterium agri</name>
    <dbReference type="NCBI Taxonomy" id="2743471"/>
    <lineage>
        <taxon>Bacteria</taxon>
        <taxon>Pseudomonadati</taxon>
        <taxon>Bacteroidota</taxon>
        <taxon>Flavobacteriia</taxon>
        <taxon>Flavobacteriales</taxon>
        <taxon>Flavobacteriaceae</taxon>
        <taxon>Flavobacterium</taxon>
    </lineage>
</organism>
<dbReference type="RefSeq" id="WP_176005012.1">
    <property type="nucleotide sequence ID" value="NZ_JABWMI010000006.1"/>
</dbReference>
<sequence length="167" mass="18804">MRKIFLIAMLVVSAIGMSQKVKLKKGDVLVDDAVWLKYTECGTFDSTCSLVNAAGDEIIFFKTIRLKGVEPITSSNKDGSLTYYEISFLGLNKKIEMKDFQKEIMRLIYVGKAVNEDGTLNPERVDRIVEKYGTPFPDQYNRSGSDTHTVIIKDETRKPGVQVNIGR</sequence>
<evidence type="ECO:0000313" key="2">
    <source>
        <dbReference type="Proteomes" id="UP000535020"/>
    </source>
</evidence>
<dbReference type="AlphaFoldDB" id="A0A7Y8Y0M5"/>
<accession>A0A7Y8Y0M5</accession>
<evidence type="ECO:0000313" key="1">
    <source>
        <dbReference type="EMBL" id="NYA70192.1"/>
    </source>
</evidence>
<gene>
    <name evidence="1" type="ORF">HZF10_04615</name>
</gene>
<dbReference type="EMBL" id="JACBJI010000002">
    <property type="protein sequence ID" value="NYA70192.1"/>
    <property type="molecule type" value="Genomic_DNA"/>
</dbReference>
<name>A0A7Y8Y0M5_9FLAO</name>